<evidence type="ECO:0000256" key="1">
    <source>
        <dbReference type="ARBA" id="ARBA00022598"/>
    </source>
</evidence>
<feature type="domain" description="ATP-grasp" evidence="3">
    <location>
        <begin position="1"/>
        <end position="38"/>
    </location>
</feature>
<dbReference type="EMBL" id="QRIM01000015">
    <property type="protein sequence ID" value="RHG59227.1"/>
    <property type="molecule type" value="Genomic_DNA"/>
</dbReference>
<feature type="non-terminal residue" evidence="4">
    <location>
        <position position="1"/>
    </location>
</feature>
<dbReference type="GO" id="GO:0046872">
    <property type="term" value="F:metal ion binding"/>
    <property type="evidence" value="ECO:0007669"/>
    <property type="project" value="InterPro"/>
</dbReference>
<dbReference type="Pfam" id="PF07478">
    <property type="entry name" value="Dala_Dala_lig_C"/>
    <property type="match status" value="1"/>
</dbReference>
<accession>A0A3R6DXQ4</accession>
<reference evidence="4 5" key="1">
    <citation type="submission" date="2018-08" db="EMBL/GenBank/DDBJ databases">
        <title>A genome reference for cultivated species of the human gut microbiota.</title>
        <authorList>
            <person name="Zou Y."/>
            <person name="Xue W."/>
            <person name="Luo G."/>
        </authorList>
    </citation>
    <scope>NUCLEOTIDE SEQUENCE [LARGE SCALE GENOMIC DNA]</scope>
    <source>
        <strain evidence="4 5">AM22-12LB</strain>
    </source>
</reference>
<dbReference type="AlphaFoldDB" id="A0A3R6DXQ4"/>
<evidence type="ECO:0000313" key="4">
    <source>
        <dbReference type="EMBL" id="RHG59227.1"/>
    </source>
</evidence>
<dbReference type="GO" id="GO:0008716">
    <property type="term" value="F:D-alanine-D-alanine ligase activity"/>
    <property type="evidence" value="ECO:0007669"/>
    <property type="project" value="InterPro"/>
</dbReference>
<dbReference type="Proteomes" id="UP000286595">
    <property type="component" value="Unassembled WGS sequence"/>
</dbReference>
<gene>
    <name evidence="4" type="ORF">DW252_12565</name>
</gene>
<evidence type="ECO:0000259" key="3">
    <source>
        <dbReference type="PROSITE" id="PS50975"/>
    </source>
</evidence>
<proteinExistence type="predicted"/>
<comment type="caution">
    <text evidence="4">The sequence shown here is derived from an EMBL/GenBank/DDBJ whole genome shotgun (WGS) entry which is preliminary data.</text>
</comment>
<organism evidence="4 5">
    <name type="scientific">Coprococcus comes</name>
    <dbReference type="NCBI Taxonomy" id="410072"/>
    <lineage>
        <taxon>Bacteria</taxon>
        <taxon>Bacillati</taxon>
        <taxon>Bacillota</taxon>
        <taxon>Clostridia</taxon>
        <taxon>Lachnospirales</taxon>
        <taxon>Lachnospiraceae</taxon>
        <taxon>Coprococcus</taxon>
    </lineage>
</organism>
<dbReference type="InterPro" id="IPR011095">
    <property type="entry name" value="Dala_Dala_lig_C"/>
</dbReference>
<protein>
    <submittedName>
        <fullName evidence="4">D-alanine--D-alanine ligase</fullName>
    </submittedName>
</protein>
<keyword evidence="2" id="KW-0547">Nucleotide-binding</keyword>
<name>A0A3R6DXQ4_9FIRM</name>
<evidence type="ECO:0000256" key="2">
    <source>
        <dbReference type="PROSITE-ProRule" id="PRU00409"/>
    </source>
</evidence>
<dbReference type="InterPro" id="IPR011761">
    <property type="entry name" value="ATP-grasp"/>
</dbReference>
<sequence length="43" mass="4944">VYLNEINTLPGFTSISMYPQLMEDLGYSYSELLDKLIEIADEN</sequence>
<keyword evidence="1 4" id="KW-0436">Ligase</keyword>
<dbReference type="GO" id="GO:0005524">
    <property type="term" value="F:ATP binding"/>
    <property type="evidence" value="ECO:0007669"/>
    <property type="project" value="UniProtKB-UniRule"/>
</dbReference>
<dbReference type="PROSITE" id="PS50975">
    <property type="entry name" value="ATP_GRASP"/>
    <property type="match status" value="1"/>
</dbReference>
<dbReference type="Gene3D" id="3.30.470.20">
    <property type="entry name" value="ATP-grasp fold, B domain"/>
    <property type="match status" value="1"/>
</dbReference>
<keyword evidence="2" id="KW-0067">ATP-binding</keyword>
<dbReference type="SUPFAM" id="SSF56059">
    <property type="entry name" value="Glutathione synthetase ATP-binding domain-like"/>
    <property type="match status" value="1"/>
</dbReference>
<evidence type="ECO:0000313" key="5">
    <source>
        <dbReference type="Proteomes" id="UP000286595"/>
    </source>
</evidence>